<accession>A0A383AZ43</accession>
<name>A0A383AZ43_9ZZZZ</name>
<sequence>MNNHIIIADVVIYVQGIRTRNNTESAFEEP</sequence>
<evidence type="ECO:0000313" key="1">
    <source>
        <dbReference type="EMBL" id="SVE12418.1"/>
    </source>
</evidence>
<protein>
    <submittedName>
        <fullName evidence="1">Uncharacterized protein</fullName>
    </submittedName>
</protein>
<gene>
    <name evidence="1" type="ORF">METZ01_LOCUS465272</name>
</gene>
<dbReference type="AlphaFoldDB" id="A0A383AZ43"/>
<reference evidence="1" key="1">
    <citation type="submission" date="2018-05" db="EMBL/GenBank/DDBJ databases">
        <authorList>
            <person name="Lanie J.A."/>
            <person name="Ng W.-L."/>
            <person name="Kazmierczak K.M."/>
            <person name="Andrzejewski T.M."/>
            <person name="Davidsen T.M."/>
            <person name="Wayne K.J."/>
            <person name="Tettelin H."/>
            <person name="Glass J.I."/>
            <person name="Rusch D."/>
            <person name="Podicherti R."/>
            <person name="Tsui H.-C.T."/>
            <person name="Winkler M.E."/>
        </authorList>
    </citation>
    <scope>NUCLEOTIDE SEQUENCE</scope>
</reference>
<proteinExistence type="predicted"/>
<dbReference type="EMBL" id="UINC01195722">
    <property type="protein sequence ID" value="SVE12418.1"/>
    <property type="molecule type" value="Genomic_DNA"/>
</dbReference>
<organism evidence="1">
    <name type="scientific">marine metagenome</name>
    <dbReference type="NCBI Taxonomy" id="408172"/>
    <lineage>
        <taxon>unclassified sequences</taxon>
        <taxon>metagenomes</taxon>
        <taxon>ecological metagenomes</taxon>
    </lineage>
</organism>